<dbReference type="InterPro" id="IPR036390">
    <property type="entry name" value="WH_DNA-bd_sf"/>
</dbReference>
<evidence type="ECO:0000256" key="2">
    <source>
        <dbReference type="ARBA" id="ARBA00023125"/>
    </source>
</evidence>
<protein>
    <submittedName>
        <fullName evidence="4">MarR family transcriptional regulator</fullName>
    </submittedName>
</protein>
<dbReference type="GO" id="GO:0003677">
    <property type="term" value="F:DNA binding"/>
    <property type="evidence" value="ECO:0007669"/>
    <property type="project" value="UniProtKB-KW"/>
</dbReference>
<dbReference type="InterPro" id="IPR052362">
    <property type="entry name" value="HTH-GbsR_regulator"/>
</dbReference>
<accession>A0A7C3DIA2</accession>
<sequence>MSDVLHDFVEEFALAYEAAGLPRIAGRILGWLMVCDPPEQTAAQLVATLGVSKASISTMTRLLTQMHLIEKVPKRGARSDFYRVRPGIWTERVKNGLASLVTYKKLAEKGLQLMENAPPERSERLLEMHQIYSFFEEELKGMFERLEQRRKRRGKPKPKPRS</sequence>
<evidence type="ECO:0000256" key="1">
    <source>
        <dbReference type="ARBA" id="ARBA00023015"/>
    </source>
</evidence>
<name>A0A7C3DIA2_MEIRU</name>
<organism evidence="4">
    <name type="scientific">Meiothermus ruber</name>
    <dbReference type="NCBI Taxonomy" id="277"/>
    <lineage>
        <taxon>Bacteria</taxon>
        <taxon>Thermotogati</taxon>
        <taxon>Deinococcota</taxon>
        <taxon>Deinococci</taxon>
        <taxon>Thermales</taxon>
        <taxon>Thermaceae</taxon>
        <taxon>Meiothermus</taxon>
    </lineage>
</organism>
<evidence type="ECO:0000313" key="4">
    <source>
        <dbReference type="EMBL" id="HFG21435.1"/>
    </source>
</evidence>
<keyword evidence="3" id="KW-0804">Transcription</keyword>
<dbReference type="InterPro" id="IPR036388">
    <property type="entry name" value="WH-like_DNA-bd_sf"/>
</dbReference>
<keyword evidence="2" id="KW-0238">DNA-binding</keyword>
<dbReference type="PANTHER" id="PTHR38465:SF2">
    <property type="entry name" value="HTH-TYPE TRANSCRIPTIONAL REGULATOR MMPR5"/>
    <property type="match status" value="1"/>
</dbReference>
<dbReference type="PANTHER" id="PTHR38465">
    <property type="entry name" value="HTH-TYPE TRANSCRIPTIONAL REGULATOR MJ1563-RELATED"/>
    <property type="match status" value="1"/>
</dbReference>
<comment type="caution">
    <text evidence="4">The sequence shown here is derived from an EMBL/GenBank/DDBJ whole genome shotgun (WGS) entry which is preliminary data.</text>
</comment>
<dbReference type="AlphaFoldDB" id="A0A7C3DIA2"/>
<dbReference type="RefSeq" id="WP_297563841.1">
    <property type="nucleotide sequence ID" value="NZ_JBKBUW010000028.1"/>
</dbReference>
<reference evidence="4" key="1">
    <citation type="journal article" date="2020" name="mSystems">
        <title>Genome- and Community-Level Interaction Insights into Carbon Utilization and Element Cycling Functions of Hydrothermarchaeota in Hydrothermal Sediment.</title>
        <authorList>
            <person name="Zhou Z."/>
            <person name="Liu Y."/>
            <person name="Xu W."/>
            <person name="Pan J."/>
            <person name="Luo Z.H."/>
            <person name="Li M."/>
        </authorList>
    </citation>
    <scope>NUCLEOTIDE SEQUENCE [LARGE SCALE GENOMIC DNA]</scope>
    <source>
        <strain evidence="4">SpSt-524</strain>
    </source>
</reference>
<evidence type="ECO:0000256" key="3">
    <source>
        <dbReference type="ARBA" id="ARBA00023163"/>
    </source>
</evidence>
<proteinExistence type="predicted"/>
<dbReference type="EMBL" id="DSWI01000028">
    <property type="protein sequence ID" value="HFG21435.1"/>
    <property type="molecule type" value="Genomic_DNA"/>
</dbReference>
<gene>
    <name evidence="4" type="ORF">ENS82_12130</name>
</gene>
<dbReference type="GO" id="GO:0003700">
    <property type="term" value="F:DNA-binding transcription factor activity"/>
    <property type="evidence" value="ECO:0007669"/>
    <property type="project" value="InterPro"/>
</dbReference>
<dbReference type="SUPFAM" id="SSF46785">
    <property type="entry name" value="Winged helix' DNA-binding domain"/>
    <property type="match status" value="1"/>
</dbReference>
<keyword evidence="1" id="KW-0805">Transcription regulation</keyword>
<dbReference type="Gene3D" id="1.10.287.160">
    <property type="entry name" value="HR1 repeat"/>
    <property type="match status" value="1"/>
</dbReference>
<dbReference type="Gene3D" id="1.10.10.10">
    <property type="entry name" value="Winged helix-like DNA-binding domain superfamily/Winged helix DNA-binding domain"/>
    <property type="match status" value="1"/>
</dbReference>